<keyword evidence="1" id="KW-0472">Membrane</keyword>
<evidence type="ECO:0000313" key="3">
    <source>
        <dbReference type="Proteomes" id="UP000190890"/>
    </source>
</evidence>
<dbReference type="PANTHER" id="PTHR38442:SF1">
    <property type="entry name" value="INNER MEMBRANE PROTEIN"/>
    <property type="match status" value="1"/>
</dbReference>
<evidence type="ECO:0008006" key="4">
    <source>
        <dbReference type="Google" id="ProtNLM"/>
    </source>
</evidence>
<comment type="caution">
    <text evidence="2">The sequence shown here is derived from an EMBL/GenBank/DDBJ whole genome shotgun (WGS) entry which is preliminary data.</text>
</comment>
<accession>A0A1S8TMZ3</accession>
<dbReference type="GO" id="GO:0005886">
    <property type="term" value="C:plasma membrane"/>
    <property type="evidence" value="ECO:0007669"/>
    <property type="project" value="TreeGrafter"/>
</dbReference>
<proteinExistence type="predicted"/>
<dbReference type="InterPro" id="IPR007383">
    <property type="entry name" value="DUF445"/>
</dbReference>
<reference evidence="2 3" key="1">
    <citation type="submission" date="2016-05" db="EMBL/GenBank/DDBJ databases">
        <title>Microbial solvent formation.</title>
        <authorList>
            <person name="Poehlein A."/>
            <person name="Montoya Solano J.D."/>
            <person name="Flitsch S."/>
            <person name="Krabben P."/>
            <person name="Duerre P."/>
            <person name="Daniel R."/>
        </authorList>
    </citation>
    <scope>NUCLEOTIDE SEQUENCE [LARGE SCALE GENOMIC DNA]</scope>
    <source>
        <strain evidence="2 3">DSM 2619</strain>
    </source>
</reference>
<sequence>MNNKKLANRILFFLFLGFSMITLFRIFILDNFIVELLSFTIEAALVGGLADWFAVTALFKKPLGFSWHTAIIPKNREKVIDAVSVMVENELLSSKFIESKVEEIPIINLLISYIDNSNTKNSIVKLVEKYAQDILIKFDTSEIAEYIEGFLKAKLKNTDISVWTKKILDWAIEKDEYEHFLQAIIEGLIIIARKDSTKEEIYKIINDAVQESKNKTTGLKLMFFELALDIAQETNSINIHDAAESLQKELIDKLTSMKDKNDPIHIRLDQMFKEAAKRLETDSSTSNSIEIWKEEIMSRIQLKTELKNLINGAIKIAANDPPQLEKYVGGVSTSNDSQLIQWLIAQVNKYWNNLKQDEKIKNWLEAYIKENLMKVIKAEHHLLGTMVKETLGTFTNEALNEFIESKAGNDLHWIRINGSIVGAAVGIILYLFVNLFYGPIVVPIIRGWF</sequence>
<keyword evidence="3" id="KW-1185">Reference proteome</keyword>
<dbReference type="OrthoDB" id="9769590at2"/>
<dbReference type="Proteomes" id="UP000190890">
    <property type="component" value="Unassembled WGS sequence"/>
</dbReference>
<feature type="transmembrane region" description="Helical" evidence="1">
    <location>
        <begin position="12"/>
        <end position="33"/>
    </location>
</feature>
<feature type="transmembrane region" description="Helical" evidence="1">
    <location>
        <begin position="420"/>
        <end position="445"/>
    </location>
</feature>
<keyword evidence="1" id="KW-0812">Transmembrane</keyword>
<keyword evidence="1" id="KW-1133">Transmembrane helix</keyword>
<organism evidence="2 3">
    <name type="scientific">Clostridium puniceum</name>
    <dbReference type="NCBI Taxonomy" id="29367"/>
    <lineage>
        <taxon>Bacteria</taxon>
        <taxon>Bacillati</taxon>
        <taxon>Bacillota</taxon>
        <taxon>Clostridia</taxon>
        <taxon>Eubacteriales</taxon>
        <taxon>Clostridiaceae</taxon>
        <taxon>Clostridium</taxon>
    </lineage>
</organism>
<dbReference type="AlphaFoldDB" id="A0A1S8TMZ3"/>
<dbReference type="EMBL" id="LZZM01000113">
    <property type="protein sequence ID" value="OOM79046.1"/>
    <property type="molecule type" value="Genomic_DNA"/>
</dbReference>
<name>A0A1S8TMZ3_9CLOT</name>
<dbReference type="PANTHER" id="PTHR38442">
    <property type="entry name" value="INNER MEMBRANE PROTEIN-RELATED"/>
    <property type="match status" value="1"/>
</dbReference>
<protein>
    <recommendedName>
        <fullName evidence="4">DUF445 domain-containing protein</fullName>
    </recommendedName>
</protein>
<dbReference type="RefSeq" id="WP_077846942.1">
    <property type="nucleotide sequence ID" value="NZ_LZZM01000113.1"/>
</dbReference>
<evidence type="ECO:0000313" key="2">
    <source>
        <dbReference type="EMBL" id="OOM79046.1"/>
    </source>
</evidence>
<dbReference type="Pfam" id="PF04286">
    <property type="entry name" value="DUF445"/>
    <property type="match status" value="1"/>
</dbReference>
<dbReference type="STRING" id="29367.CLPUN_17730"/>
<gene>
    <name evidence="2" type="ORF">CLPUN_17730</name>
</gene>
<evidence type="ECO:0000256" key="1">
    <source>
        <dbReference type="SAM" id="Phobius"/>
    </source>
</evidence>